<dbReference type="NCBIfam" id="NF001532">
    <property type="entry name" value="PRK00364.2-3"/>
    <property type="match status" value="1"/>
</dbReference>
<protein>
    <recommendedName>
        <fullName evidence="3">Co-chaperonin GroES</fullName>
    </recommendedName>
    <alternativeName>
        <fullName evidence="3">10 kDa chaperonin</fullName>
    </alternativeName>
    <alternativeName>
        <fullName evidence="3">Chaperonin-10</fullName>
        <shortName evidence="3">Cpn10</shortName>
    </alternativeName>
</protein>
<comment type="caution">
    <text evidence="5">The sequence shown here is derived from an EMBL/GenBank/DDBJ whole genome shotgun (WGS) entry which is preliminary data.</text>
</comment>
<organism evidence="5 6">
    <name type="scientific">Macrococcoides goetzii</name>
    <dbReference type="NCBI Taxonomy" id="1891097"/>
    <lineage>
        <taxon>Bacteria</taxon>
        <taxon>Bacillati</taxon>
        <taxon>Bacillota</taxon>
        <taxon>Bacilli</taxon>
        <taxon>Bacillales</taxon>
        <taxon>Staphylococcaceae</taxon>
        <taxon>Macrococcoides</taxon>
    </lineage>
</organism>
<sequence>MLKPYGNRVVIEKTEREQTTASGIVLTDSAKEKSNEGTVIAVGTGRILENGERIDIQVAVGDRVVYEPFGGTEVKAGDEKYIVLKEEDIIAIIEE</sequence>
<keyword evidence="3" id="KW-0963">Cytoplasm</keyword>
<dbReference type="FunFam" id="2.30.33.40:FF:000001">
    <property type="entry name" value="10 kDa chaperonin"/>
    <property type="match status" value="1"/>
</dbReference>
<dbReference type="GO" id="GO:0005524">
    <property type="term" value="F:ATP binding"/>
    <property type="evidence" value="ECO:0007669"/>
    <property type="project" value="InterPro"/>
</dbReference>
<gene>
    <name evidence="3" type="primary">groES</name>
    <name evidence="3" type="synonym">groS</name>
    <name evidence="5" type="ORF">BFS35_013605</name>
</gene>
<evidence type="ECO:0000256" key="4">
    <source>
        <dbReference type="RuleBase" id="RU000535"/>
    </source>
</evidence>
<comment type="function">
    <text evidence="3 4">Together with the chaperonin GroEL, plays an essential role in assisting protein folding. The GroEL-GroES system forms a nano-cage that allows encapsulation of the non-native substrate proteins and provides a physical environment optimized to promote and accelerate protein folding. GroES binds to the apical surface of the GroEL ring, thereby capping the opening of the GroEL channel.</text>
</comment>
<dbReference type="SMART" id="SM00883">
    <property type="entry name" value="Cpn10"/>
    <property type="match status" value="1"/>
</dbReference>
<dbReference type="Gene3D" id="2.30.33.40">
    <property type="entry name" value="GroES chaperonin"/>
    <property type="match status" value="1"/>
</dbReference>
<dbReference type="GO" id="GO:0051082">
    <property type="term" value="F:unfolded protein binding"/>
    <property type="evidence" value="ECO:0007669"/>
    <property type="project" value="TreeGrafter"/>
</dbReference>
<evidence type="ECO:0000313" key="6">
    <source>
        <dbReference type="Proteomes" id="UP000229523"/>
    </source>
</evidence>
<dbReference type="PANTHER" id="PTHR10772">
    <property type="entry name" value="10 KDA HEAT SHOCK PROTEIN"/>
    <property type="match status" value="1"/>
</dbReference>
<name>A0A2G5NLM0_9STAP</name>
<evidence type="ECO:0000256" key="1">
    <source>
        <dbReference type="ARBA" id="ARBA00006975"/>
    </source>
</evidence>
<dbReference type="InterPro" id="IPR037124">
    <property type="entry name" value="Chaperonin_GroES_sf"/>
</dbReference>
<dbReference type="NCBIfam" id="NF001531">
    <property type="entry name" value="PRK00364.2-2"/>
    <property type="match status" value="1"/>
</dbReference>
<reference evidence="5 6" key="1">
    <citation type="journal article" date="2018" name="Front. Microbiol.">
        <title>Description and Comparative Genomics of Macrococcus caseolyticus subsp. hominis subsp. nov., Macrococcus goetzii sp. nov., Macrococcus epidermidis sp. nov., and Macrococcus bohemicus sp. nov., Novel Macrococci From Human Clinical Material With Virulence Potential and Suspected Uptake of Foreign DNA by Natural Transformation.</title>
        <authorList>
            <person name="Maslanova I."/>
            <person name="Wertheimer Z."/>
            <person name="Sedlacek I."/>
            <person name="Svec P."/>
            <person name="Indrakova A."/>
            <person name="Kovarovic V."/>
            <person name="Schumann P."/>
            <person name="Sproer C."/>
            <person name="Kralova S."/>
            <person name="Sedo O."/>
            <person name="Kristofova L."/>
            <person name="Vrbovska V."/>
            <person name="Fuzik T."/>
            <person name="Petras P."/>
            <person name="Zdrahal Z."/>
            <person name="Ruzickova V."/>
            <person name="Doskar J."/>
            <person name="Pantucek R."/>
        </authorList>
    </citation>
    <scope>NUCLEOTIDE SEQUENCE [LARGE SCALE GENOMIC DNA]</scope>
    <source>
        <strain evidence="5 6">CCM 4927</strain>
    </source>
</reference>
<dbReference type="AlphaFoldDB" id="A0A2G5NLM0"/>
<dbReference type="GO" id="GO:0005737">
    <property type="term" value="C:cytoplasm"/>
    <property type="evidence" value="ECO:0007669"/>
    <property type="project" value="UniProtKB-SubCell"/>
</dbReference>
<dbReference type="PRINTS" id="PR00297">
    <property type="entry name" value="CHAPERONIN10"/>
</dbReference>
<comment type="subunit">
    <text evidence="3">Heptamer of 7 subunits arranged in a ring. Interacts with the chaperonin GroEL.</text>
</comment>
<keyword evidence="2 3" id="KW-0143">Chaperone</keyword>
<dbReference type="GO" id="GO:0051087">
    <property type="term" value="F:protein-folding chaperone binding"/>
    <property type="evidence" value="ECO:0007669"/>
    <property type="project" value="TreeGrafter"/>
</dbReference>
<comment type="similarity">
    <text evidence="1 3 4">Belongs to the GroES chaperonin family.</text>
</comment>
<dbReference type="EMBL" id="MJBI02000018">
    <property type="protein sequence ID" value="RAI78797.1"/>
    <property type="molecule type" value="Genomic_DNA"/>
</dbReference>
<evidence type="ECO:0000256" key="3">
    <source>
        <dbReference type="HAMAP-Rule" id="MF_00580"/>
    </source>
</evidence>
<evidence type="ECO:0000313" key="5">
    <source>
        <dbReference type="EMBL" id="RAI78797.1"/>
    </source>
</evidence>
<dbReference type="HAMAP" id="MF_00580">
    <property type="entry name" value="CH10"/>
    <property type="match status" value="1"/>
</dbReference>
<dbReference type="Pfam" id="PF00166">
    <property type="entry name" value="Cpn10"/>
    <property type="match status" value="1"/>
</dbReference>
<dbReference type="CDD" id="cd00320">
    <property type="entry name" value="cpn10"/>
    <property type="match status" value="1"/>
</dbReference>
<dbReference type="InterPro" id="IPR011032">
    <property type="entry name" value="GroES-like_sf"/>
</dbReference>
<dbReference type="InterPro" id="IPR020818">
    <property type="entry name" value="Chaperonin_GroES"/>
</dbReference>
<dbReference type="PANTHER" id="PTHR10772:SF58">
    <property type="entry name" value="CO-CHAPERONIN GROES"/>
    <property type="match status" value="1"/>
</dbReference>
<accession>A0A2G5NLM0</accession>
<proteinExistence type="inferred from homology"/>
<dbReference type="RefSeq" id="WP_099580867.1">
    <property type="nucleotide sequence ID" value="NZ_MJBI02000018.1"/>
</dbReference>
<dbReference type="GO" id="GO:0046872">
    <property type="term" value="F:metal ion binding"/>
    <property type="evidence" value="ECO:0007669"/>
    <property type="project" value="TreeGrafter"/>
</dbReference>
<dbReference type="GO" id="GO:0044183">
    <property type="term" value="F:protein folding chaperone"/>
    <property type="evidence" value="ECO:0007669"/>
    <property type="project" value="InterPro"/>
</dbReference>
<dbReference type="Proteomes" id="UP000229523">
    <property type="component" value="Unassembled WGS sequence"/>
</dbReference>
<dbReference type="SUPFAM" id="SSF50129">
    <property type="entry name" value="GroES-like"/>
    <property type="match status" value="1"/>
</dbReference>
<dbReference type="NCBIfam" id="NF001533">
    <property type="entry name" value="PRK00364.2-4"/>
    <property type="match status" value="1"/>
</dbReference>
<keyword evidence="6" id="KW-1185">Reference proteome</keyword>
<comment type="subcellular location">
    <subcellularLocation>
        <location evidence="3">Cytoplasm</location>
    </subcellularLocation>
</comment>
<evidence type="ECO:0000256" key="2">
    <source>
        <dbReference type="ARBA" id="ARBA00023186"/>
    </source>
</evidence>
<dbReference type="NCBIfam" id="NF001534">
    <property type="entry name" value="PRK00364.2-5"/>
    <property type="match status" value="1"/>
</dbReference>